<reference evidence="1 2" key="1">
    <citation type="submission" date="2016-02" db="EMBL/GenBank/DDBJ databases">
        <title>Genome analysis of coral dinoflagellate symbionts highlights evolutionary adaptations to a symbiotic lifestyle.</title>
        <authorList>
            <person name="Aranda M."/>
            <person name="Li Y."/>
            <person name="Liew Y.J."/>
            <person name="Baumgarten S."/>
            <person name="Simakov O."/>
            <person name="Wilson M."/>
            <person name="Piel J."/>
            <person name="Ashoor H."/>
            <person name="Bougouffa S."/>
            <person name="Bajic V.B."/>
            <person name="Ryu T."/>
            <person name="Ravasi T."/>
            <person name="Bayer T."/>
            <person name="Micklem G."/>
            <person name="Kim H."/>
            <person name="Bhak J."/>
            <person name="Lajeunesse T.C."/>
            <person name="Voolstra C.R."/>
        </authorList>
    </citation>
    <scope>NUCLEOTIDE SEQUENCE [LARGE SCALE GENOMIC DNA]</scope>
    <source>
        <strain evidence="1 2">CCMP2467</strain>
    </source>
</reference>
<keyword evidence="2" id="KW-1185">Reference proteome</keyword>
<dbReference type="AlphaFoldDB" id="A0A1Q9C4N2"/>
<comment type="caution">
    <text evidence="1">The sequence shown here is derived from an EMBL/GenBank/DDBJ whole genome shotgun (WGS) entry which is preliminary data.</text>
</comment>
<dbReference type="Proteomes" id="UP000186817">
    <property type="component" value="Unassembled WGS sequence"/>
</dbReference>
<proteinExistence type="predicted"/>
<sequence length="199" mass="22853">MFCRIWTQPSSKGHQDLNMEEYVILMPWFGLFNVFAVLNTIFCIKPSWRKYTSLMIVAHSAPWEQSIEYLIRPFWAITFDATSLLLFTGRLCAGGSWKQVDYVRAHQINMHWLTAVAVVGLWVTVFTHLRFLWELTLITKMSVQLGGSFAFLYAAGFVDVWTTQMRKACCDIASCFARKDKISETFVAAADLSPQTKEI</sequence>
<evidence type="ECO:0000313" key="1">
    <source>
        <dbReference type="EMBL" id="OLP77882.1"/>
    </source>
</evidence>
<gene>
    <name evidence="1" type="ORF">AK812_SmicGene42007</name>
</gene>
<organism evidence="1 2">
    <name type="scientific">Symbiodinium microadriaticum</name>
    <name type="common">Dinoflagellate</name>
    <name type="synonym">Zooxanthella microadriatica</name>
    <dbReference type="NCBI Taxonomy" id="2951"/>
    <lineage>
        <taxon>Eukaryota</taxon>
        <taxon>Sar</taxon>
        <taxon>Alveolata</taxon>
        <taxon>Dinophyceae</taxon>
        <taxon>Suessiales</taxon>
        <taxon>Symbiodiniaceae</taxon>
        <taxon>Symbiodinium</taxon>
    </lineage>
</organism>
<evidence type="ECO:0000313" key="2">
    <source>
        <dbReference type="Proteomes" id="UP000186817"/>
    </source>
</evidence>
<protein>
    <submittedName>
        <fullName evidence="1">Uncharacterized protein</fullName>
    </submittedName>
</protein>
<accession>A0A1Q9C4N2</accession>
<dbReference type="EMBL" id="LSRX01001696">
    <property type="protein sequence ID" value="OLP77882.1"/>
    <property type="molecule type" value="Genomic_DNA"/>
</dbReference>
<name>A0A1Q9C4N2_SYMMI</name>
<dbReference type="OrthoDB" id="408981at2759"/>